<dbReference type="Gene3D" id="1.25.10.10">
    <property type="entry name" value="Leucine-rich Repeat Variant"/>
    <property type="match status" value="1"/>
</dbReference>
<feature type="repeat" description="Pumilio" evidence="7">
    <location>
        <begin position="944"/>
        <end position="985"/>
    </location>
</feature>
<evidence type="ECO:0000259" key="9">
    <source>
        <dbReference type="PROSITE" id="PS50303"/>
    </source>
</evidence>
<dbReference type="PANTHER" id="PTHR12537:SF121">
    <property type="entry name" value="PUMILIO HOMOLOG 5"/>
    <property type="match status" value="1"/>
</dbReference>
<proteinExistence type="predicted"/>
<evidence type="ECO:0000313" key="10">
    <source>
        <dbReference type="EMBL" id="KAK4587532.1"/>
    </source>
</evidence>
<feature type="compositionally biased region" description="Basic and acidic residues" evidence="8">
    <location>
        <begin position="13"/>
        <end position="22"/>
    </location>
</feature>
<sequence>MTTESPVRMVESSGDRKWHSSKDAVTFGSPSKNMAAEQLGLLSKVQRVNGGQVDIIPNRSGSAPPSMEGSLAAIKNILMQQNSNPNSSLANLSSAIENCMSEEELRSDPAYVAYYSYNINLNPRLPPPIISQENQRLMRHMGVFGNNWRSTSVDDSGNGSLHLSQVSLSTHKEESENDTSPRPASNNLAESSTAHIPGQNTVSLASRHKSLVDLIQEDFPRTPSPVYNLSRSGGHATAEEPVDSDVLAISLNVSSVNTSKLPETNSGPTDVCSESCALDAHAVGLISDNSPLVTSLTSPDGIGNSPMQESNESSRKDVVLKDDASISGALGPDVSRKETRASNTESNRNKQEEPQSYGRNMLHHHPSSQRGTPYQFQGVQAQVISPGMNRSHVVMEKVPNGHPHFSSLGVQPPLHSPGLTPPLYATAAACMTSGNPYYPNFYPPGLFTPQYSVGGYAVSPAHLPPYMAGYTSNGAIPLPYDATSGPSFSRRTVGASTGEGFPLVGDVQHLNRPYGQQGIMLQPSFVDAHHVQYYPHPFDNAYSMAFHSRLASTGVTEGQFDPFALQKESNVASYMIDQKLQHTENGSLSIMSPRNMGATNSGYLRSPNLGIMTQFPASPLSSPLLPSSPVGGMNHPGRRNEMRFPQGSVRNAGVYSGWQGQRGLYSLEEPKRHSFLEELKSSNAQKFELSDIAGRIVEFSVDQHGSRFIQQKLEYCSGEDKASVFKEVLPHASKLMTDVFGNYVIQKFFEHGSLEQRKELADQLAGMMLSLSLQMYGCRVIQKALEVIELDQKIQLVHELDGHVMKCVRDQNGNHVIQKCIECVPTEKIGFIISAFRGQVATLSTHPYGCRVIQRVLEHCSDELHIQSIVDEILESAYVLAQDQYGNYVTQHVLEMGKLHARSQIIKKLSGKIVQMSQHKYASNVVEKCLEHGDTTEQELLIEEIIGQSEENDTLLAMMKDQFANYVVQKILEMSNDKQREILLNRVRVHLQALKKYTYGKHIVARFEQLIGEESQASESEGTQDGTALLTS</sequence>
<feature type="repeat" description="Pumilio" evidence="7">
    <location>
        <begin position="908"/>
        <end position="943"/>
    </location>
</feature>
<feature type="compositionally biased region" description="Basic and acidic residues" evidence="8">
    <location>
        <begin position="312"/>
        <end position="324"/>
    </location>
</feature>
<evidence type="ECO:0000256" key="7">
    <source>
        <dbReference type="PROSITE-ProRule" id="PRU00317"/>
    </source>
</evidence>
<dbReference type="PROSITE" id="PS50302">
    <property type="entry name" value="PUM"/>
    <property type="match status" value="8"/>
</dbReference>
<dbReference type="GO" id="GO:0003729">
    <property type="term" value="F:mRNA binding"/>
    <property type="evidence" value="ECO:0007669"/>
    <property type="project" value="TreeGrafter"/>
</dbReference>
<feature type="repeat" description="Pumilio" evidence="7">
    <location>
        <begin position="835"/>
        <end position="871"/>
    </location>
</feature>
<keyword evidence="5" id="KW-0694">RNA-binding</keyword>
<dbReference type="InterPro" id="IPR033712">
    <property type="entry name" value="Pumilio_RNA-bd"/>
</dbReference>
<feature type="region of interest" description="Disordered" evidence="8">
    <location>
        <begin position="290"/>
        <end position="373"/>
    </location>
</feature>
<feature type="repeat" description="Pumilio" evidence="7">
    <location>
        <begin position="799"/>
        <end position="834"/>
    </location>
</feature>
<evidence type="ECO:0000256" key="2">
    <source>
        <dbReference type="ARBA" id="ARBA00022490"/>
    </source>
</evidence>
<feature type="repeat" description="Pumilio" evidence="7">
    <location>
        <begin position="872"/>
        <end position="907"/>
    </location>
</feature>
<feature type="region of interest" description="Disordered" evidence="8">
    <location>
        <begin position="151"/>
        <end position="198"/>
    </location>
</feature>
<gene>
    <name evidence="10" type="ORF">RGQ29_018800</name>
</gene>
<evidence type="ECO:0000256" key="5">
    <source>
        <dbReference type="ARBA" id="ARBA00022884"/>
    </source>
</evidence>
<feature type="region of interest" description="Disordered" evidence="8">
    <location>
        <begin position="1"/>
        <end position="23"/>
    </location>
</feature>
<dbReference type="FunFam" id="1.25.10.10:FF:000004">
    <property type="entry name" value="Pumilio homolog 1 isoform 2"/>
    <property type="match status" value="1"/>
</dbReference>
<dbReference type="PROSITE" id="PS50303">
    <property type="entry name" value="PUM_HD"/>
    <property type="match status" value="1"/>
</dbReference>
<dbReference type="Pfam" id="PF07990">
    <property type="entry name" value="NABP"/>
    <property type="match status" value="1"/>
</dbReference>
<reference evidence="10 11" key="1">
    <citation type="journal article" date="2023" name="G3 (Bethesda)">
        <title>A haplotype-resolved chromosome-scale genome for Quercus rubra L. provides insights into the genetics of adaptive traits for red oak species.</title>
        <authorList>
            <person name="Kapoor B."/>
            <person name="Jenkins J."/>
            <person name="Schmutz J."/>
            <person name="Zhebentyayeva T."/>
            <person name="Kuelheim C."/>
            <person name="Coggeshall M."/>
            <person name="Heim C."/>
            <person name="Lasky J.R."/>
            <person name="Leites L."/>
            <person name="Islam-Faridi N."/>
            <person name="Romero-Severson J."/>
            <person name="DeLeo V.L."/>
            <person name="Lucas S.M."/>
            <person name="Lazic D."/>
            <person name="Gailing O."/>
            <person name="Carlson J."/>
            <person name="Staton M."/>
        </authorList>
    </citation>
    <scope>NUCLEOTIDE SEQUENCE [LARGE SCALE GENOMIC DNA]</scope>
    <source>
        <strain evidence="10">Pseudo-F2</strain>
    </source>
</reference>
<keyword evidence="2" id="KW-0963">Cytoplasm</keyword>
<feature type="region of interest" description="Disordered" evidence="8">
    <location>
        <begin position="220"/>
        <end position="241"/>
    </location>
</feature>
<feature type="repeat" description="Pumilio" evidence="7">
    <location>
        <begin position="727"/>
        <end position="762"/>
    </location>
</feature>
<name>A0AAN7IUX6_QUERU</name>
<dbReference type="InterPro" id="IPR001313">
    <property type="entry name" value="Pumilio_RNA-bd_rpt"/>
</dbReference>
<dbReference type="Proteomes" id="UP001324115">
    <property type="component" value="Unassembled WGS sequence"/>
</dbReference>
<dbReference type="GO" id="GO:0005737">
    <property type="term" value="C:cytoplasm"/>
    <property type="evidence" value="ECO:0007669"/>
    <property type="project" value="UniProtKB-SubCell"/>
</dbReference>
<comment type="caution">
    <text evidence="10">The sequence shown here is derived from an EMBL/GenBank/DDBJ whole genome shotgun (WGS) entry which is preliminary data.</text>
</comment>
<feature type="repeat" description="Pumilio" evidence="7">
    <location>
        <begin position="763"/>
        <end position="798"/>
    </location>
</feature>
<dbReference type="EMBL" id="JAXUIC010000005">
    <property type="protein sequence ID" value="KAK4587533.1"/>
    <property type="molecule type" value="Genomic_DNA"/>
</dbReference>
<keyword evidence="3" id="KW-0677">Repeat</keyword>
<dbReference type="InterPro" id="IPR012940">
    <property type="entry name" value="NABP"/>
</dbReference>
<protein>
    <recommendedName>
        <fullName evidence="9">PUM-HD domain-containing protein</fullName>
    </recommendedName>
</protein>
<keyword evidence="11" id="KW-1185">Reference proteome</keyword>
<feature type="repeat" description="Pumilio" evidence="7">
    <location>
        <begin position="691"/>
        <end position="726"/>
    </location>
</feature>
<dbReference type="SMART" id="SM00025">
    <property type="entry name" value="Pumilio"/>
    <property type="match status" value="8"/>
</dbReference>
<dbReference type="InterPro" id="IPR011989">
    <property type="entry name" value="ARM-like"/>
</dbReference>
<comment type="subcellular location">
    <subcellularLocation>
        <location evidence="1">Cytoplasm</location>
    </subcellularLocation>
</comment>
<comment type="function">
    <text evidence="6">Sequence-specific RNA-binding protein that regulates translation and mRNA stability by binding the 3'-UTR of target mRNAs. Binds the APUM-binding elements (APBEs) in the 3'-UTR mRNA sequence of CLV1, PNH, WUS and FAS2.</text>
</comment>
<feature type="compositionally biased region" description="Polar residues" evidence="8">
    <location>
        <begin position="151"/>
        <end position="169"/>
    </location>
</feature>
<evidence type="ECO:0000256" key="3">
    <source>
        <dbReference type="ARBA" id="ARBA00022737"/>
    </source>
</evidence>
<keyword evidence="4" id="KW-0810">Translation regulation</keyword>
<dbReference type="AlphaFoldDB" id="A0AAN7IUX6"/>
<evidence type="ECO:0000256" key="8">
    <source>
        <dbReference type="SAM" id="MobiDB-lite"/>
    </source>
</evidence>
<dbReference type="InterPro" id="IPR016024">
    <property type="entry name" value="ARM-type_fold"/>
</dbReference>
<feature type="domain" description="PUM-HD" evidence="9">
    <location>
        <begin position="671"/>
        <end position="1011"/>
    </location>
</feature>
<dbReference type="SUPFAM" id="SSF48371">
    <property type="entry name" value="ARM repeat"/>
    <property type="match status" value="1"/>
</dbReference>
<dbReference type="GO" id="GO:0006417">
    <property type="term" value="P:regulation of translation"/>
    <property type="evidence" value="ECO:0007669"/>
    <property type="project" value="UniProtKB-KW"/>
</dbReference>
<organism evidence="10 11">
    <name type="scientific">Quercus rubra</name>
    <name type="common">Northern red oak</name>
    <name type="synonym">Quercus borealis</name>
    <dbReference type="NCBI Taxonomy" id="3512"/>
    <lineage>
        <taxon>Eukaryota</taxon>
        <taxon>Viridiplantae</taxon>
        <taxon>Streptophyta</taxon>
        <taxon>Embryophyta</taxon>
        <taxon>Tracheophyta</taxon>
        <taxon>Spermatophyta</taxon>
        <taxon>Magnoliopsida</taxon>
        <taxon>eudicotyledons</taxon>
        <taxon>Gunneridae</taxon>
        <taxon>Pentapetalae</taxon>
        <taxon>rosids</taxon>
        <taxon>fabids</taxon>
        <taxon>Fagales</taxon>
        <taxon>Fagaceae</taxon>
        <taxon>Quercus</taxon>
    </lineage>
</organism>
<dbReference type="EMBL" id="JAXUIC010000005">
    <property type="protein sequence ID" value="KAK4587532.1"/>
    <property type="molecule type" value="Genomic_DNA"/>
</dbReference>
<feature type="compositionally biased region" description="Polar residues" evidence="8">
    <location>
        <begin position="178"/>
        <end position="198"/>
    </location>
</feature>
<dbReference type="Pfam" id="PF00806">
    <property type="entry name" value="PUF"/>
    <property type="match status" value="8"/>
</dbReference>
<dbReference type="PANTHER" id="PTHR12537">
    <property type="entry name" value="RNA BINDING PROTEIN PUMILIO-RELATED"/>
    <property type="match status" value="1"/>
</dbReference>
<evidence type="ECO:0000313" key="11">
    <source>
        <dbReference type="Proteomes" id="UP001324115"/>
    </source>
</evidence>
<evidence type="ECO:0000256" key="6">
    <source>
        <dbReference type="ARBA" id="ARBA00055193"/>
    </source>
</evidence>
<dbReference type="CDD" id="cd07920">
    <property type="entry name" value="Pumilio"/>
    <property type="match status" value="1"/>
</dbReference>
<evidence type="ECO:0000256" key="1">
    <source>
        <dbReference type="ARBA" id="ARBA00004496"/>
    </source>
</evidence>
<evidence type="ECO:0000256" key="4">
    <source>
        <dbReference type="ARBA" id="ARBA00022845"/>
    </source>
</evidence>
<dbReference type="InterPro" id="IPR033133">
    <property type="entry name" value="PUM-HD"/>
</dbReference>
<accession>A0AAN7IUX6</accession>